<dbReference type="Pfam" id="PF13476">
    <property type="entry name" value="AAA_23"/>
    <property type="match status" value="1"/>
</dbReference>
<dbReference type="AlphaFoldDB" id="A0ABD6DNH2"/>
<dbReference type="PANTHER" id="PTHR45615">
    <property type="entry name" value="MYOSIN HEAVY CHAIN, NON-MUSCLE"/>
    <property type="match status" value="1"/>
</dbReference>
<organism evidence="4 5">
    <name type="scientific">Haloarchaeobius litoreus</name>
    <dbReference type="NCBI Taxonomy" id="755306"/>
    <lineage>
        <taxon>Archaea</taxon>
        <taxon>Methanobacteriati</taxon>
        <taxon>Methanobacteriota</taxon>
        <taxon>Stenosarchaea group</taxon>
        <taxon>Halobacteria</taxon>
        <taxon>Halobacteriales</taxon>
        <taxon>Halorubellaceae</taxon>
        <taxon>Haloarchaeobius</taxon>
    </lineage>
</organism>
<evidence type="ECO:0000313" key="5">
    <source>
        <dbReference type="Proteomes" id="UP001597034"/>
    </source>
</evidence>
<dbReference type="RefSeq" id="WP_256401622.1">
    <property type="nucleotide sequence ID" value="NZ_JANHJR010000004.1"/>
</dbReference>
<dbReference type="EMBL" id="JBHUDO010000004">
    <property type="protein sequence ID" value="MFD1647901.1"/>
    <property type="molecule type" value="Genomic_DNA"/>
</dbReference>
<feature type="coiled-coil region" evidence="1">
    <location>
        <begin position="341"/>
        <end position="515"/>
    </location>
</feature>
<dbReference type="NCBIfam" id="NF045487">
    <property type="entry name" value="ASRP"/>
    <property type="match status" value="1"/>
</dbReference>
<accession>A0ABD6DNH2</accession>
<proteinExistence type="predicted"/>
<keyword evidence="5" id="KW-1185">Reference proteome</keyword>
<reference evidence="4 5" key="1">
    <citation type="journal article" date="2019" name="Int. J. Syst. Evol. Microbiol.">
        <title>The Global Catalogue of Microorganisms (GCM) 10K type strain sequencing project: providing services to taxonomists for standard genome sequencing and annotation.</title>
        <authorList>
            <consortium name="The Broad Institute Genomics Platform"/>
            <consortium name="The Broad Institute Genome Sequencing Center for Infectious Disease"/>
            <person name="Wu L."/>
            <person name="Ma J."/>
        </authorList>
    </citation>
    <scope>NUCLEOTIDE SEQUENCE [LARGE SCALE GENOMIC DNA]</scope>
    <source>
        <strain evidence="4 5">CGMCC 1.10390</strain>
    </source>
</reference>
<dbReference type="SUPFAM" id="SSF52540">
    <property type="entry name" value="P-loop containing nucleoside triphosphate hydrolases"/>
    <property type="match status" value="1"/>
</dbReference>
<evidence type="ECO:0000313" key="4">
    <source>
        <dbReference type="EMBL" id="MFD1647901.1"/>
    </source>
</evidence>
<evidence type="ECO:0000259" key="3">
    <source>
        <dbReference type="Pfam" id="PF13476"/>
    </source>
</evidence>
<comment type="caution">
    <text evidence="4">The sequence shown here is derived from an EMBL/GenBank/DDBJ whole genome shotgun (WGS) entry which is preliminary data.</text>
</comment>
<dbReference type="InterPro" id="IPR038729">
    <property type="entry name" value="Rad50/SbcC_AAA"/>
</dbReference>
<feature type="compositionally biased region" description="Basic and acidic residues" evidence="2">
    <location>
        <begin position="244"/>
        <end position="268"/>
    </location>
</feature>
<protein>
    <submittedName>
        <fullName evidence="4">Archaea-specific SMC-related protein</fullName>
    </submittedName>
</protein>
<sequence>MPNLDSMHGGLSLHVENIGGISETTVNFSEGVTVLEGRNATNRTSFLQALMAAMGSDQYTLKGDAAEGRVELSLGDTVVERRFERRNGSVHASGSGYLDDPEIAELFSFLLEGNEARRAVAQGDNLRELLTRPIDTDEIEAEIELLQAEKRNIDDRLSSMEERERDLVDLERRKQELRSEIEEHEKQLDELEVEIEQADVDVSTEQESKEAIEEQLDDLKDHRTQLEDIRFELETVQETIGSLETEREQKRDRREELTGRPDTDIDSLRDELDSLRDRQREVNSQMNELQSIVQFNEDMLEGTDSEISSALQDEGDGSTSSSPVDQLLDSDDTVTCWTCGSQVARADIEETLDRLRSLRQEKLKERQAIQEQIDETRDRVSNIETVTDELDTLDERLAEIGIQLEAKRDRVTKLEEQRERLHEEVDELESVIEQEPSSNYDEVLELHKQANRVELELEQSESDLEAVESEIGEIEALLADRQEYEDRRDQVVEELDELRTRIDRIEEQAVEEFNHHMAEVLKILEYENITRVWIDRRERETSQGRQTVQETVFELHVVREADSGEAYEGTVDTLSESEREVVGLVVALAGYLVHDLHETVPIMLLDSLEAIDSNRISKIVDYFADYPEFLVVALLPEDASEVTAGQEVISDI</sequence>
<dbReference type="Gene3D" id="3.40.50.300">
    <property type="entry name" value="P-loop containing nucleotide triphosphate hydrolases"/>
    <property type="match status" value="2"/>
</dbReference>
<dbReference type="Proteomes" id="UP001597034">
    <property type="component" value="Unassembled WGS sequence"/>
</dbReference>
<gene>
    <name evidence="4" type="ORF">ACFSBL_19600</name>
</gene>
<dbReference type="PANTHER" id="PTHR45615:SF80">
    <property type="entry name" value="GRIP DOMAIN-CONTAINING PROTEIN"/>
    <property type="match status" value="1"/>
</dbReference>
<dbReference type="InterPro" id="IPR027417">
    <property type="entry name" value="P-loop_NTPase"/>
</dbReference>
<evidence type="ECO:0000256" key="2">
    <source>
        <dbReference type="SAM" id="MobiDB-lite"/>
    </source>
</evidence>
<feature type="domain" description="Rad50/SbcC-type AAA" evidence="3">
    <location>
        <begin position="12"/>
        <end position="226"/>
    </location>
</feature>
<feature type="region of interest" description="Disordered" evidence="2">
    <location>
        <begin position="240"/>
        <end position="268"/>
    </location>
</feature>
<name>A0ABD6DNH2_9EURY</name>
<dbReference type="Gene3D" id="1.10.287.1490">
    <property type="match status" value="1"/>
</dbReference>
<evidence type="ECO:0000256" key="1">
    <source>
        <dbReference type="SAM" id="Coils"/>
    </source>
</evidence>
<keyword evidence="1" id="KW-0175">Coiled coil</keyword>